<gene>
    <name evidence="1" type="ORF">OCH7691_00226</name>
</gene>
<evidence type="ECO:0000313" key="1">
    <source>
        <dbReference type="EMBL" id="SLN13487.1"/>
    </source>
</evidence>
<keyword evidence="2" id="KW-1185">Reference proteome</keyword>
<name>A0A1Y5RBL9_9PROT</name>
<dbReference type="InterPro" id="IPR029063">
    <property type="entry name" value="SAM-dependent_MTases_sf"/>
</dbReference>
<proteinExistence type="predicted"/>
<reference evidence="1 2" key="1">
    <citation type="submission" date="2017-03" db="EMBL/GenBank/DDBJ databases">
        <authorList>
            <person name="Afonso C.L."/>
            <person name="Miller P.J."/>
            <person name="Scott M.A."/>
            <person name="Spackman E."/>
            <person name="Goraichik I."/>
            <person name="Dimitrov K.M."/>
            <person name="Suarez D.L."/>
            <person name="Swayne D.E."/>
        </authorList>
    </citation>
    <scope>NUCLEOTIDE SEQUENCE [LARGE SCALE GENOMIC DNA]</scope>
    <source>
        <strain evidence="1 2">CECT 7691</strain>
    </source>
</reference>
<dbReference type="RefSeq" id="WP_085881587.1">
    <property type="nucleotide sequence ID" value="NZ_FWFR01000001.1"/>
</dbReference>
<evidence type="ECO:0008006" key="3">
    <source>
        <dbReference type="Google" id="ProtNLM"/>
    </source>
</evidence>
<sequence length="484" mass="54900">MKHYEDLVGGKGRQIFYRAERYRADDLLKELPALVRVDDDAFAIHDLSMSGISFVTRSAQDWIDGIGRQIPLNLMLGDVPVFEGQGKVCRVEPTQGGSKVALQLTSGYLDVRDLIARHDALSVDLHIGRGIENQIHLVHPEYRRICADGLYALRQCREVLDRFDRLHQGNELRDNARLDDIAHHCETRLFPEWWALNRQAQEILRTVRNDPERLRATKSFTEHVLTPELNLGAIWNRSYTKPLGYPGDFQVMNYVYSRRPEGETATARLYHKLGLEIGEFVATRMIMMQRTIGAAIARGRPDGGPVRIASLGCGPAQEAANYLRLKELPNPVDLTLIDQDHDALGHAYEAIYPQVMRHGNRAAVHCLHASFSELLTAGRLFRKIPPQDLIYSVGLVDYLSQKRACKLVAALYEHLTPGGTIVIGNMKDGPEAVEWPLEFVADWSLIYRTEDDMRDMARLVEPAEIRVKADPTDRVYMLYVTKPE</sequence>
<dbReference type="Proteomes" id="UP000193200">
    <property type="component" value="Unassembled WGS sequence"/>
</dbReference>
<evidence type="ECO:0000313" key="2">
    <source>
        <dbReference type="Proteomes" id="UP000193200"/>
    </source>
</evidence>
<organism evidence="1 2">
    <name type="scientific">Oceanibacterium hippocampi</name>
    <dbReference type="NCBI Taxonomy" id="745714"/>
    <lineage>
        <taxon>Bacteria</taxon>
        <taxon>Pseudomonadati</taxon>
        <taxon>Pseudomonadota</taxon>
        <taxon>Alphaproteobacteria</taxon>
        <taxon>Sneathiellales</taxon>
        <taxon>Sneathiellaceae</taxon>
        <taxon>Oceanibacterium</taxon>
    </lineage>
</organism>
<protein>
    <recommendedName>
        <fullName evidence="3">Methyltransferase domain protein</fullName>
    </recommendedName>
</protein>
<dbReference type="InParanoid" id="A0A1Y5RBL9"/>
<dbReference type="Gene3D" id="3.40.50.150">
    <property type="entry name" value="Vaccinia Virus protein VP39"/>
    <property type="match status" value="1"/>
</dbReference>
<accession>A0A1Y5RBL9</accession>
<dbReference type="EMBL" id="FWFR01000001">
    <property type="protein sequence ID" value="SLN13487.1"/>
    <property type="molecule type" value="Genomic_DNA"/>
</dbReference>
<dbReference type="AlphaFoldDB" id="A0A1Y5RBL9"/>
<dbReference type="SUPFAM" id="SSF53335">
    <property type="entry name" value="S-adenosyl-L-methionine-dependent methyltransferases"/>
    <property type="match status" value="1"/>
</dbReference>
<dbReference type="OrthoDB" id="428497at2"/>